<dbReference type="AlphaFoldDB" id="K1TNY3"/>
<gene>
    <name evidence="1" type="ORF">LEA_07303</name>
</gene>
<evidence type="ECO:0000313" key="1">
    <source>
        <dbReference type="EMBL" id="EKC71358.1"/>
    </source>
</evidence>
<accession>K1TNY3</accession>
<feature type="non-terminal residue" evidence="1">
    <location>
        <position position="172"/>
    </location>
</feature>
<reference evidence="1" key="1">
    <citation type="journal article" date="2013" name="Environ. Microbiol.">
        <title>Microbiota from the distal guts of lean and obese adolescents exhibit partial functional redundancy besides clear differences in community structure.</title>
        <authorList>
            <person name="Ferrer M."/>
            <person name="Ruiz A."/>
            <person name="Lanza F."/>
            <person name="Haange S.B."/>
            <person name="Oberbach A."/>
            <person name="Till H."/>
            <person name="Bargiela R."/>
            <person name="Campoy C."/>
            <person name="Segura M.T."/>
            <person name="Richter M."/>
            <person name="von Bergen M."/>
            <person name="Seifert J."/>
            <person name="Suarez A."/>
        </authorList>
    </citation>
    <scope>NUCLEOTIDE SEQUENCE</scope>
</reference>
<dbReference type="EMBL" id="AJWY01004804">
    <property type="protein sequence ID" value="EKC71358.1"/>
    <property type="molecule type" value="Genomic_DNA"/>
</dbReference>
<name>K1TNY3_9ZZZZ</name>
<feature type="non-terminal residue" evidence="1">
    <location>
        <position position="1"/>
    </location>
</feature>
<comment type="caution">
    <text evidence="1">The sequence shown here is derived from an EMBL/GenBank/DDBJ whole genome shotgun (WGS) entry which is preliminary data.</text>
</comment>
<protein>
    <submittedName>
        <fullName evidence="1">Uncharacterized protein</fullName>
    </submittedName>
</protein>
<sequence>DKAVISEDNENAGKYKIEVEFSGIESDSEVTVSPFNSKQEQTLSEHIEFSELEILQLSEFYEITARSGDDTIRRIIMIPTSGFPDDRESAAVNSVVKDRASFVEYIAFVLGDDYVASMLEGKQMGESGFFANSSDAMPALYEKMLKTSVEGPERIKDIGYVLKMVTDKDIIP</sequence>
<organism evidence="1">
    <name type="scientific">human gut metagenome</name>
    <dbReference type="NCBI Taxonomy" id="408170"/>
    <lineage>
        <taxon>unclassified sequences</taxon>
        <taxon>metagenomes</taxon>
        <taxon>organismal metagenomes</taxon>
    </lineage>
</organism>
<proteinExistence type="predicted"/>